<dbReference type="AlphaFoldDB" id="A0AAD7FGF8"/>
<evidence type="ECO:0000313" key="1">
    <source>
        <dbReference type="EMBL" id="KAJ7622465.1"/>
    </source>
</evidence>
<evidence type="ECO:0000313" key="2">
    <source>
        <dbReference type="Proteomes" id="UP001221142"/>
    </source>
</evidence>
<proteinExistence type="predicted"/>
<name>A0AAD7FGF8_9AGAR</name>
<dbReference type="Proteomes" id="UP001221142">
    <property type="component" value="Unassembled WGS sequence"/>
</dbReference>
<sequence length="404" mass="45360">MHYGHILAGRPGHARIAIRVPAKRAHNAFWVLPLVIFATKDTLTFTHGDVQATFVTLPAGKKLWFLARRRADLGPDDRRDDMRSRLAFKSYDPWGDNTDVFVFEIVYLDQYTTLLMPTPFLHLVITIEDSIGLGRHVVPAANITACVYTALHNTITGSATTNADHESARQFLVRIFIFWTLKLVDRGAPTRRERAHLPDLLRKEGVIDLLALRSFVVLFVALSRSLYKDSAVDQGLPLSDDMTKELSFAWKQAHAIVKHVEASYNFEVSSPVNQEEDADSADIPDNFSAAASSLLVNMAASMYFYLVDEYDEKRKEKDGFTPSAFSLRLGQSLAMFDRHTELGEGELFVDLSDDTAKESTLMQKFETMIAVEDEDEPDDQSGPAPMLVLWDEASLPFVLKSKAE</sequence>
<organism evidence="1 2">
    <name type="scientific">Roridomyces roridus</name>
    <dbReference type="NCBI Taxonomy" id="1738132"/>
    <lineage>
        <taxon>Eukaryota</taxon>
        <taxon>Fungi</taxon>
        <taxon>Dikarya</taxon>
        <taxon>Basidiomycota</taxon>
        <taxon>Agaricomycotina</taxon>
        <taxon>Agaricomycetes</taxon>
        <taxon>Agaricomycetidae</taxon>
        <taxon>Agaricales</taxon>
        <taxon>Marasmiineae</taxon>
        <taxon>Mycenaceae</taxon>
        <taxon>Roridomyces</taxon>
    </lineage>
</organism>
<dbReference type="EMBL" id="JARKIF010000015">
    <property type="protein sequence ID" value="KAJ7622465.1"/>
    <property type="molecule type" value="Genomic_DNA"/>
</dbReference>
<keyword evidence="2" id="KW-1185">Reference proteome</keyword>
<gene>
    <name evidence="1" type="ORF">FB45DRAFT_1032134</name>
</gene>
<accession>A0AAD7FGF8</accession>
<reference evidence="1" key="1">
    <citation type="submission" date="2023-03" db="EMBL/GenBank/DDBJ databases">
        <title>Massive genome expansion in bonnet fungi (Mycena s.s.) driven by repeated elements and novel gene families across ecological guilds.</title>
        <authorList>
            <consortium name="Lawrence Berkeley National Laboratory"/>
            <person name="Harder C.B."/>
            <person name="Miyauchi S."/>
            <person name="Viragh M."/>
            <person name="Kuo A."/>
            <person name="Thoen E."/>
            <person name="Andreopoulos B."/>
            <person name="Lu D."/>
            <person name="Skrede I."/>
            <person name="Drula E."/>
            <person name="Henrissat B."/>
            <person name="Morin E."/>
            <person name="Kohler A."/>
            <person name="Barry K."/>
            <person name="LaButti K."/>
            <person name="Morin E."/>
            <person name="Salamov A."/>
            <person name="Lipzen A."/>
            <person name="Mereny Z."/>
            <person name="Hegedus B."/>
            <person name="Baldrian P."/>
            <person name="Stursova M."/>
            <person name="Weitz H."/>
            <person name="Taylor A."/>
            <person name="Grigoriev I.V."/>
            <person name="Nagy L.G."/>
            <person name="Martin F."/>
            <person name="Kauserud H."/>
        </authorList>
    </citation>
    <scope>NUCLEOTIDE SEQUENCE</scope>
    <source>
        <strain evidence="1">9284</strain>
    </source>
</reference>
<comment type="caution">
    <text evidence="1">The sequence shown here is derived from an EMBL/GenBank/DDBJ whole genome shotgun (WGS) entry which is preliminary data.</text>
</comment>
<protein>
    <submittedName>
        <fullName evidence="1">Uncharacterized protein</fullName>
    </submittedName>
</protein>